<dbReference type="EMBL" id="JAUKUD010000001">
    <property type="protein sequence ID" value="KAK0753229.1"/>
    <property type="molecule type" value="Genomic_DNA"/>
</dbReference>
<evidence type="ECO:0000313" key="3">
    <source>
        <dbReference type="Proteomes" id="UP001172155"/>
    </source>
</evidence>
<feature type="compositionally biased region" description="Polar residues" evidence="1">
    <location>
        <begin position="46"/>
        <end position="68"/>
    </location>
</feature>
<sequence length="291" mass="32288">MSSVAQGPPPSCLTLATMALADDVWRCRHPGDRLPPDPWERGGRLTQRTNHPDASTQTHAQNQPSGTDTLFVFVEAPSRRERPDPAATALLVGKTPGRAAAAEMPRRERNQEDMRALSAGRYCSLHRRSAQSVVNRLEDILRMAILVDGGEDQEVRVCVGRWGHGVARTHHPTIASESSYEMKLIFAGSSATFVGSVEGQPRDRDACSRRNMVRMFELPHVAARVWKEALFAIALWFSPPESHRDKGRWKGSWGATRQGQGPPGVLETEAPRFCSHCEFAILHHCLLQCKT</sequence>
<reference evidence="2" key="1">
    <citation type="submission" date="2023-06" db="EMBL/GenBank/DDBJ databases">
        <title>Genome-scale phylogeny and comparative genomics of the fungal order Sordariales.</title>
        <authorList>
            <consortium name="Lawrence Berkeley National Laboratory"/>
            <person name="Hensen N."/>
            <person name="Bonometti L."/>
            <person name="Westerberg I."/>
            <person name="Brannstrom I.O."/>
            <person name="Guillou S."/>
            <person name="Cros-Aarteil S."/>
            <person name="Calhoun S."/>
            <person name="Haridas S."/>
            <person name="Kuo A."/>
            <person name="Mondo S."/>
            <person name="Pangilinan J."/>
            <person name="Riley R."/>
            <person name="LaButti K."/>
            <person name="Andreopoulos B."/>
            <person name="Lipzen A."/>
            <person name="Chen C."/>
            <person name="Yanf M."/>
            <person name="Daum C."/>
            <person name="Ng V."/>
            <person name="Clum A."/>
            <person name="Steindorff A."/>
            <person name="Ohm R."/>
            <person name="Martin F."/>
            <person name="Silar P."/>
            <person name="Natvig D."/>
            <person name="Lalanne C."/>
            <person name="Gautier V."/>
            <person name="Ament-velasquez S.L."/>
            <person name="Kruys A."/>
            <person name="Hutchinson M.I."/>
            <person name="Powell A.J."/>
            <person name="Barry K."/>
            <person name="Miller A.N."/>
            <person name="Grigoriev I.V."/>
            <person name="Debuchy R."/>
            <person name="Gladieux P."/>
            <person name="Thoren M.H."/>
            <person name="Johannesson H."/>
        </authorList>
    </citation>
    <scope>NUCLEOTIDE SEQUENCE</scope>
    <source>
        <strain evidence="2">SMH3187-1</strain>
    </source>
</reference>
<organism evidence="2 3">
    <name type="scientific">Schizothecium vesticola</name>
    <dbReference type="NCBI Taxonomy" id="314040"/>
    <lineage>
        <taxon>Eukaryota</taxon>
        <taxon>Fungi</taxon>
        <taxon>Dikarya</taxon>
        <taxon>Ascomycota</taxon>
        <taxon>Pezizomycotina</taxon>
        <taxon>Sordariomycetes</taxon>
        <taxon>Sordariomycetidae</taxon>
        <taxon>Sordariales</taxon>
        <taxon>Schizotheciaceae</taxon>
        <taxon>Schizothecium</taxon>
    </lineage>
</organism>
<keyword evidence="3" id="KW-1185">Reference proteome</keyword>
<evidence type="ECO:0000256" key="1">
    <source>
        <dbReference type="SAM" id="MobiDB-lite"/>
    </source>
</evidence>
<protein>
    <submittedName>
        <fullName evidence="2">Uncharacterized protein</fullName>
    </submittedName>
</protein>
<accession>A0AA40F8M2</accession>
<proteinExistence type="predicted"/>
<feature type="compositionally biased region" description="Basic and acidic residues" evidence="1">
    <location>
        <begin position="30"/>
        <end position="43"/>
    </location>
</feature>
<name>A0AA40F8M2_9PEZI</name>
<gene>
    <name evidence="2" type="ORF">B0T18DRAFT_484034</name>
</gene>
<feature type="region of interest" description="Disordered" evidence="1">
    <location>
        <begin position="30"/>
        <end position="68"/>
    </location>
</feature>
<evidence type="ECO:0000313" key="2">
    <source>
        <dbReference type="EMBL" id="KAK0753229.1"/>
    </source>
</evidence>
<feature type="region of interest" description="Disordered" evidence="1">
    <location>
        <begin position="242"/>
        <end position="264"/>
    </location>
</feature>
<dbReference type="AlphaFoldDB" id="A0AA40F8M2"/>
<dbReference type="Proteomes" id="UP001172155">
    <property type="component" value="Unassembled WGS sequence"/>
</dbReference>
<comment type="caution">
    <text evidence="2">The sequence shown here is derived from an EMBL/GenBank/DDBJ whole genome shotgun (WGS) entry which is preliminary data.</text>
</comment>